<sequence>MFHPTTSFAILLLLPLLLLSHFVAKVHAATYYPAAKLIGCYSQLPSSLNIDSESEYQWQSSGYCFHNSCPDSQYIAIKNQECYCLSLLPNSEYVESDESKCDISCPGYDSENCGGDNDYSIFFGVATSEKEEDEEDGSSSSSSSSSSGSGSSSSTTAAAAASKSSSSPATTESAEKSSTSSFETPVSTTTASRLTVTSLVTSTDESGQTVIYKTLTQTPSSATAASAETTTDADNNASSSATASATSDSTNSAESSDNSSSDNNNNNNNNSSKSTSNKSTVGPIVGGVVGGIVGLAAIGGLIFFFVKRRNRDYGDDDEDSFDDGFYNADKYQGQQMQLQQQQHLHLQLGLPFAAVTRNNGAAKGSRKATKNSNITDLDMPMVNPFLHPDDSLTSTQLNQGSLLGNSNSSHNNSSVHTAAGKMGLVDPRTNPVMVGRRRLSEGSLDDEAIYNQRKTLHVINPDDRRSQMLQ</sequence>
<dbReference type="VEuPathDB" id="FungiDB:LELG_02637"/>
<dbReference type="EMBL" id="CH981526">
    <property type="protein sequence ID" value="EDK44458.1"/>
    <property type="molecule type" value="Genomic_DNA"/>
</dbReference>
<dbReference type="AlphaFoldDB" id="A5DZ50"/>
<feature type="signal peptide" evidence="3">
    <location>
        <begin position="1"/>
        <end position="28"/>
    </location>
</feature>
<dbReference type="SMART" id="SM00321">
    <property type="entry name" value="WSC"/>
    <property type="match status" value="1"/>
</dbReference>
<name>A5DZ50_LODEL</name>
<dbReference type="OMA" id="MTSIGCF"/>
<evidence type="ECO:0000256" key="3">
    <source>
        <dbReference type="SAM" id="SignalP"/>
    </source>
</evidence>
<protein>
    <recommendedName>
        <fullName evidence="4">WSC domain-containing protein</fullName>
    </recommendedName>
</protein>
<feature type="region of interest" description="Disordered" evidence="1">
    <location>
        <begin position="218"/>
        <end position="280"/>
    </location>
</feature>
<accession>A5DZ50</accession>
<dbReference type="Pfam" id="PF01822">
    <property type="entry name" value="WSC"/>
    <property type="match status" value="1"/>
</dbReference>
<keyword evidence="6" id="KW-1185">Reference proteome</keyword>
<organism evidence="5 6">
    <name type="scientific">Lodderomyces elongisporus (strain ATCC 11503 / CBS 2605 / JCM 1781 / NBRC 1676 / NRRL YB-4239)</name>
    <name type="common">Yeast</name>
    <name type="synonym">Saccharomyces elongisporus</name>
    <dbReference type="NCBI Taxonomy" id="379508"/>
    <lineage>
        <taxon>Eukaryota</taxon>
        <taxon>Fungi</taxon>
        <taxon>Dikarya</taxon>
        <taxon>Ascomycota</taxon>
        <taxon>Saccharomycotina</taxon>
        <taxon>Pichiomycetes</taxon>
        <taxon>Debaryomycetaceae</taxon>
        <taxon>Candida/Lodderomyces clade</taxon>
        <taxon>Lodderomyces</taxon>
    </lineage>
</organism>
<feature type="compositionally biased region" description="Low complexity" evidence="1">
    <location>
        <begin position="138"/>
        <end position="193"/>
    </location>
</feature>
<proteinExistence type="predicted"/>
<dbReference type="PANTHER" id="PTHR16861">
    <property type="entry name" value="GLYCOPROTEIN 38"/>
    <property type="match status" value="1"/>
</dbReference>
<dbReference type="InterPro" id="IPR002889">
    <property type="entry name" value="WSC_carb-bd"/>
</dbReference>
<feature type="transmembrane region" description="Helical" evidence="2">
    <location>
        <begin position="284"/>
        <end position="306"/>
    </location>
</feature>
<dbReference type="PANTHER" id="PTHR16861:SF9">
    <property type="entry name" value="CELL WALL INTEGRITY AND STRESS RESPONSE COMPONENT 1"/>
    <property type="match status" value="1"/>
</dbReference>
<feature type="chain" id="PRO_5002680535" description="WSC domain-containing protein" evidence="3">
    <location>
        <begin position="29"/>
        <end position="470"/>
    </location>
</feature>
<keyword evidence="2" id="KW-0472">Membrane</keyword>
<reference evidence="5 6" key="1">
    <citation type="journal article" date="2009" name="Nature">
        <title>Evolution of pathogenicity and sexual reproduction in eight Candida genomes.</title>
        <authorList>
            <person name="Butler G."/>
            <person name="Rasmussen M.D."/>
            <person name="Lin M.F."/>
            <person name="Santos M.A."/>
            <person name="Sakthikumar S."/>
            <person name="Munro C.A."/>
            <person name="Rheinbay E."/>
            <person name="Grabherr M."/>
            <person name="Forche A."/>
            <person name="Reedy J.L."/>
            <person name="Agrafioti I."/>
            <person name="Arnaud M.B."/>
            <person name="Bates S."/>
            <person name="Brown A.J."/>
            <person name="Brunke S."/>
            <person name="Costanzo M.C."/>
            <person name="Fitzpatrick D.A."/>
            <person name="de Groot P.W."/>
            <person name="Harris D."/>
            <person name="Hoyer L.L."/>
            <person name="Hube B."/>
            <person name="Klis F.M."/>
            <person name="Kodira C."/>
            <person name="Lennard N."/>
            <person name="Logue M.E."/>
            <person name="Martin R."/>
            <person name="Neiman A.M."/>
            <person name="Nikolaou E."/>
            <person name="Quail M.A."/>
            <person name="Quinn J."/>
            <person name="Santos M.C."/>
            <person name="Schmitzberger F.F."/>
            <person name="Sherlock G."/>
            <person name="Shah P."/>
            <person name="Silverstein K.A."/>
            <person name="Skrzypek M.S."/>
            <person name="Soll D."/>
            <person name="Staggs R."/>
            <person name="Stansfield I."/>
            <person name="Stumpf M.P."/>
            <person name="Sudbery P.E."/>
            <person name="Srikantha T."/>
            <person name="Zeng Q."/>
            <person name="Berman J."/>
            <person name="Berriman M."/>
            <person name="Heitman J."/>
            <person name="Gow N.A."/>
            <person name="Lorenz M.C."/>
            <person name="Birren B.W."/>
            <person name="Kellis M."/>
            <person name="Cuomo C.A."/>
        </authorList>
    </citation>
    <scope>NUCLEOTIDE SEQUENCE [LARGE SCALE GENOMIC DNA]</scope>
    <source>
        <strain evidence="6">ATCC 11503 / BCRC 21390 / CBS 2605 / JCM 1781 / NBRC 1676 / NRRL YB-4239</strain>
    </source>
</reference>
<feature type="region of interest" description="Disordered" evidence="1">
    <location>
        <begin position="390"/>
        <end position="429"/>
    </location>
</feature>
<keyword evidence="2" id="KW-1133">Transmembrane helix</keyword>
<dbReference type="InParanoid" id="A5DZ50"/>
<dbReference type="HOGENOM" id="CLU_587922_0_0_1"/>
<feature type="compositionally biased region" description="Low complexity" evidence="1">
    <location>
        <begin position="396"/>
        <end position="414"/>
    </location>
</feature>
<keyword evidence="2" id="KW-0812">Transmembrane</keyword>
<feature type="region of interest" description="Disordered" evidence="1">
    <location>
        <begin position="128"/>
        <end position="193"/>
    </location>
</feature>
<dbReference type="OrthoDB" id="5985073at2759"/>
<evidence type="ECO:0000256" key="1">
    <source>
        <dbReference type="SAM" id="MobiDB-lite"/>
    </source>
</evidence>
<feature type="compositionally biased region" description="Low complexity" evidence="1">
    <location>
        <begin position="220"/>
        <end position="280"/>
    </location>
</feature>
<gene>
    <name evidence="5" type="ORF">LELG_02637</name>
</gene>
<feature type="domain" description="WSC" evidence="4">
    <location>
        <begin position="34"/>
        <end position="125"/>
    </location>
</feature>
<dbReference type="eggNOG" id="ENOG502S7MH">
    <property type="taxonomic scope" value="Eukaryota"/>
</dbReference>
<evidence type="ECO:0000259" key="4">
    <source>
        <dbReference type="PROSITE" id="PS51212"/>
    </source>
</evidence>
<dbReference type="PROSITE" id="PS51212">
    <property type="entry name" value="WSC"/>
    <property type="match status" value="1"/>
</dbReference>
<evidence type="ECO:0000256" key="2">
    <source>
        <dbReference type="SAM" id="Phobius"/>
    </source>
</evidence>
<evidence type="ECO:0000313" key="6">
    <source>
        <dbReference type="Proteomes" id="UP000001996"/>
    </source>
</evidence>
<keyword evidence="3" id="KW-0732">Signal</keyword>
<dbReference type="STRING" id="379508.A5DZ50"/>
<dbReference type="Proteomes" id="UP000001996">
    <property type="component" value="Unassembled WGS sequence"/>
</dbReference>
<dbReference type="GeneID" id="5233557"/>
<dbReference type="KEGG" id="lel:PVL30_003485"/>
<evidence type="ECO:0000313" key="5">
    <source>
        <dbReference type="EMBL" id="EDK44458.1"/>
    </source>
</evidence>